<dbReference type="AlphaFoldDB" id="A0A6J6X1V1"/>
<gene>
    <name evidence="1" type="ORF">UFOPK2925_01451</name>
</gene>
<name>A0A6J6X1V1_9ZZZZ</name>
<proteinExistence type="predicted"/>
<dbReference type="EMBL" id="CAEZZU010000264">
    <property type="protein sequence ID" value="CAB4790882.1"/>
    <property type="molecule type" value="Genomic_DNA"/>
</dbReference>
<organism evidence="1">
    <name type="scientific">freshwater metagenome</name>
    <dbReference type="NCBI Taxonomy" id="449393"/>
    <lineage>
        <taxon>unclassified sequences</taxon>
        <taxon>metagenomes</taxon>
        <taxon>ecological metagenomes</taxon>
    </lineage>
</organism>
<accession>A0A6J6X1V1</accession>
<reference evidence="1" key="1">
    <citation type="submission" date="2020-05" db="EMBL/GenBank/DDBJ databases">
        <authorList>
            <person name="Chiriac C."/>
            <person name="Salcher M."/>
            <person name="Ghai R."/>
            <person name="Kavagutti S V."/>
        </authorList>
    </citation>
    <scope>NUCLEOTIDE SEQUENCE</scope>
</reference>
<protein>
    <submittedName>
        <fullName evidence="1">Unannotated protein</fullName>
    </submittedName>
</protein>
<evidence type="ECO:0000313" key="1">
    <source>
        <dbReference type="EMBL" id="CAB4790882.1"/>
    </source>
</evidence>
<sequence length="86" mass="9685">MELLDLIDRGLLGEVDGLRDCTRYKGLNSTHHGYVTHVANGVVTHGASKYWKVINVERWRTEDCLVLVDVLDNCVDLCRGVSQTLE</sequence>